<keyword evidence="9" id="KW-0732">Signal</keyword>
<feature type="domain" description="OCEL" evidence="12">
    <location>
        <begin position="1789"/>
        <end position="1898"/>
    </location>
</feature>
<comment type="subcellular location">
    <subcellularLocation>
        <location evidence="1">Nucleus</location>
    </subcellularLocation>
</comment>
<feature type="region of interest" description="Disordered" evidence="8">
    <location>
        <begin position="288"/>
        <end position="307"/>
    </location>
</feature>
<dbReference type="InterPro" id="IPR016130">
    <property type="entry name" value="Tyr_Pase_AS"/>
</dbReference>
<dbReference type="GO" id="GO:0006366">
    <property type="term" value="P:transcription by RNA polymerase II"/>
    <property type="evidence" value="ECO:0007669"/>
    <property type="project" value="UniProtKB-ARBA"/>
</dbReference>
<sequence length="1901" mass="212564">MEHTIMWFLFILSVWLGFTGTQGISIYPGVSGEILPGVQDQDQQMPNLLLNPREEVPLNLDQSGKEVEEPEVDQGSKRYDMPDTEYIQNHTSRSQSGKIEGEPSTRRVDMGLKEQDVHYRTTVKAEDRQNSSADIDGEASGFGQARLNLHTLPHQESEPLRSPSTSRLELIHGDINEHPHITEHPARGITERPPIENTPKPQKESTEQQQRPTGYFSSKKTEIPIEQTEHNVTETAVQQRHVHYLTEPSLNNFTVADRTLPNPRIIPAQPDSFRTLPTPREQVVQTYRKTTSNRPTENGHGSLRTLPAPEEIAGEGNRTMSTPSGVSSLTIRTLPTPSDVHKTVQTLPNPNVTEEPVTQPELARTAKFSGTTTIGRLHQLTTGATEILILTNISPTPVQENGQAGNSDGHGDNSGEDKDSGKYEPGEKVVDKDNHETVYISSSSIAQHRGKYYATTTTVSSLGYTKSSSVDEHSRSSNVLLSSRIVELPTLLSSEHIQMLQSHSYPWKESSINTKYVTSSTVPIIEPSLVHVSLPSSLHTTSEKYVPSTGGSTFTHNQGTVSFNVSLMSLGSSFPGPLSVTSSVHPMPHVTPDVELLHTSIPIVSHKTQTFLTPFLLNTKLSTHITFSSTPSSSSKQPVFVLSHNPTLSASVVHNLPNGSHDLILNENQTHSTAVPASPTRNTTTPITPTVKKKSDSLSPIQTTSKSELNRTERTNISTALTTKGKVVVLSTKPNNQMTPFRFSSSVTNIRTTGASTTARHHNDVNQPVATSLPNATSPPVFITVVLRMTSFDFCAVKTLFKEDLQRVISENGHTVHDEQIVIISNIADKTCLLPDNNSQQQVTETTIYFYFVDSEGKLDVLSTTDYGKLLESGFRANTAHFRDKLLSVKLIQLENKNGDVKSSEQSISQTYPAEMQPGITMVVVIASVGGICCVALVALQAVLVYRRNGAKKMHPHMLSRSSVRSMDSVALGVLPKSRPNSGYWNPALEQNESGTTETKEYCHLLNYSGLSDFCQDINKIYEEFKTIPNEMPGMTAVPYGAEEKNRFANVIPHPHTRVRLKKNPGDDASDYINANYVTGYKDDHSAYIATQAPMVNTVEDFWRMVWEQQSRAILMLTPMNVIGQPVCNTYWPDSEGMDALRKYGDFTIALRRKDVQQEYTELVLEMKDLENNLLREIHHFWFTNWPSNSEPDPLSVVKFVLDTRPHYEDSGAPVIVHCSPGTGRTGTFIAVDISMRMFEDKRKVDIRRCVYKMRQERAGVVQTKEQYALIYRFVEENLWQPAKPQPKHLVDMDTVIYIVFVLKTDGIGSYIDRSKSFFLEKSISSEMRLNLKHMFGVYFGFDMLPCFPLKLRPTMAALEEGQQYGLSSNSGSCTNKSVVHFKLTDSALKAIEEYLKSKSVSGQKPSIQFQGNHGVIQIPSKNGAELRTFQFTLSAIQGDPNGSFDCVQQPDTKYGHQLRLEGTMSHKVSVHATSDVFEVTKEKMKQAEVEYKDVCTQFIKQSGPHISRRVKTVIRDGHLNSSKHQPISQPTSSKPKPSNPHPSTNITRRPSPSSSHGHSLSPLPPPQQQHPVSSTSYPKSASPVTLATTSSQPKPSANAAVMKMPYRDRIIHLLAVRPYKKPELILRLQKGNGTREKDKHSLSSILLQVAQLNTKDNSYHLAKHIYNEVKLEWPFYSEDDRQLLKKKLQSACSPASSPATSNPESPISSSTSQPQKRVHEEPVVPHAMKKPRISHFEKLKKENKPINGLTESDKRDVTSTTGNHDSQSHKENITVKAIIEASSTSDTPEYITKYTRIVNQEQRHVYKADFNNEYEEYRELHANVEKVSQKFAELEVLIRNTHKGTVAYENLKDRIHTEYYLQKSDPKFVEQKKRFEFLHGKLAHIKQLILEYDQMQTGIS</sequence>
<dbReference type="InterPro" id="IPR000387">
    <property type="entry name" value="Tyr_Pase_dom"/>
</dbReference>
<feature type="compositionally biased region" description="Polar residues" evidence="8">
    <location>
        <begin position="207"/>
        <end position="216"/>
    </location>
</feature>
<evidence type="ECO:0000256" key="1">
    <source>
        <dbReference type="ARBA" id="ARBA00004123"/>
    </source>
</evidence>
<feature type="compositionally biased region" description="Polar residues" evidence="8">
    <location>
        <begin position="86"/>
        <end position="97"/>
    </location>
</feature>
<dbReference type="EMBL" id="JBJQND010000009">
    <property type="protein sequence ID" value="KAL3867102.1"/>
    <property type="molecule type" value="Genomic_DNA"/>
</dbReference>
<evidence type="ECO:0000256" key="2">
    <source>
        <dbReference type="ARBA" id="ARBA00009171"/>
    </source>
</evidence>
<comment type="caution">
    <text evidence="13">The sequence shown here is derived from an EMBL/GenBank/DDBJ whole genome shotgun (WGS) entry which is preliminary data.</text>
</comment>
<dbReference type="PANTHER" id="PTHR23288">
    <property type="entry name" value="OCCLUDIN AND RNA POLYMERASE II ELONGATION FACTOR ELL"/>
    <property type="match status" value="1"/>
</dbReference>
<evidence type="ECO:0008006" key="15">
    <source>
        <dbReference type="Google" id="ProtNLM"/>
    </source>
</evidence>
<dbReference type="InterPro" id="IPR029021">
    <property type="entry name" value="Prot-tyrosine_phosphatase-like"/>
</dbReference>
<evidence type="ECO:0000259" key="11">
    <source>
        <dbReference type="PROSITE" id="PS50056"/>
    </source>
</evidence>
<dbReference type="PANTHER" id="PTHR23288:SF17">
    <property type="entry name" value="RNA POLYMERASE II ELONGATION FACTOR ELL"/>
    <property type="match status" value="1"/>
</dbReference>
<dbReference type="Pfam" id="PF00102">
    <property type="entry name" value="Y_phosphatase"/>
    <property type="match status" value="1"/>
</dbReference>
<feature type="compositionally biased region" description="Low complexity" evidence="8">
    <location>
        <begin position="1526"/>
        <end position="1562"/>
    </location>
</feature>
<feature type="signal peptide" evidence="9">
    <location>
        <begin position="1"/>
        <end position="23"/>
    </location>
</feature>
<feature type="chain" id="PRO_5044856032" description="Protein-tyrosine-phosphatase" evidence="9">
    <location>
        <begin position="24"/>
        <end position="1901"/>
    </location>
</feature>
<evidence type="ECO:0000256" key="9">
    <source>
        <dbReference type="SAM" id="SignalP"/>
    </source>
</evidence>
<feature type="compositionally biased region" description="Polar residues" evidence="8">
    <location>
        <begin position="343"/>
        <end position="352"/>
    </location>
</feature>
<dbReference type="Gene3D" id="3.90.190.10">
    <property type="entry name" value="Protein tyrosine phosphatase superfamily"/>
    <property type="match status" value="1"/>
</dbReference>
<evidence type="ECO:0000256" key="7">
    <source>
        <dbReference type="SAM" id="Coils"/>
    </source>
</evidence>
<dbReference type="CDD" id="cd00047">
    <property type="entry name" value="PTPc"/>
    <property type="match status" value="1"/>
</dbReference>
<evidence type="ECO:0000313" key="14">
    <source>
        <dbReference type="Proteomes" id="UP001634394"/>
    </source>
</evidence>
<protein>
    <recommendedName>
        <fullName evidence="15">Protein-tyrosine-phosphatase</fullName>
    </recommendedName>
</protein>
<feature type="region of interest" description="Disordered" evidence="8">
    <location>
        <begin position="396"/>
        <end position="432"/>
    </location>
</feature>
<dbReference type="PROSITE" id="PS50056">
    <property type="entry name" value="TYR_PHOSPHATASE_2"/>
    <property type="match status" value="1"/>
</dbReference>
<dbReference type="SUPFAM" id="SSF144292">
    <property type="entry name" value="occludin/ELL-like"/>
    <property type="match status" value="1"/>
</dbReference>
<dbReference type="PROSITE" id="PS51980">
    <property type="entry name" value="OCEL"/>
    <property type="match status" value="1"/>
</dbReference>
<organism evidence="13 14">
    <name type="scientific">Sinanodonta woodiana</name>
    <name type="common">Chinese pond mussel</name>
    <name type="synonym">Anodonta woodiana</name>
    <dbReference type="NCBI Taxonomy" id="1069815"/>
    <lineage>
        <taxon>Eukaryota</taxon>
        <taxon>Metazoa</taxon>
        <taxon>Spiralia</taxon>
        <taxon>Lophotrochozoa</taxon>
        <taxon>Mollusca</taxon>
        <taxon>Bivalvia</taxon>
        <taxon>Autobranchia</taxon>
        <taxon>Heteroconchia</taxon>
        <taxon>Palaeoheterodonta</taxon>
        <taxon>Unionida</taxon>
        <taxon>Unionoidea</taxon>
        <taxon>Unionidae</taxon>
        <taxon>Unioninae</taxon>
        <taxon>Sinanodonta</taxon>
    </lineage>
</organism>
<feature type="domain" description="Tyrosine-protein phosphatase" evidence="10">
    <location>
        <begin position="1044"/>
        <end position="1278"/>
    </location>
</feature>
<feature type="compositionally biased region" description="Low complexity" evidence="8">
    <location>
        <begin position="679"/>
        <end position="690"/>
    </location>
</feature>
<dbReference type="InterPro" id="IPR003595">
    <property type="entry name" value="Tyr_Pase_cat"/>
</dbReference>
<evidence type="ECO:0000256" key="3">
    <source>
        <dbReference type="ARBA" id="ARBA00023015"/>
    </source>
</evidence>
<dbReference type="PRINTS" id="PR00700">
    <property type="entry name" value="PRTYPHPHTASE"/>
</dbReference>
<dbReference type="SMART" id="SM00194">
    <property type="entry name" value="PTPc"/>
    <property type="match status" value="1"/>
</dbReference>
<dbReference type="Proteomes" id="UP001634394">
    <property type="component" value="Unassembled WGS sequence"/>
</dbReference>
<feature type="compositionally biased region" description="Basic and acidic residues" evidence="8">
    <location>
        <begin position="178"/>
        <end position="194"/>
    </location>
</feature>
<feature type="compositionally biased region" description="Polar residues" evidence="8">
    <location>
        <begin position="1578"/>
        <end position="1596"/>
    </location>
</feature>
<evidence type="ECO:0000259" key="10">
    <source>
        <dbReference type="PROSITE" id="PS50055"/>
    </source>
</evidence>
<dbReference type="SUPFAM" id="SSF46785">
    <property type="entry name" value="Winged helix' DNA-binding domain"/>
    <property type="match status" value="1"/>
</dbReference>
<evidence type="ECO:0000256" key="4">
    <source>
        <dbReference type="ARBA" id="ARBA00023163"/>
    </source>
</evidence>
<evidence type="ECO:0000256" key="8">
    <source>
        <dbReference type="SAM" id="MobiDB-lite"/>
    </source>
</evidence>
<evidence type="ECO:0000259" key="12">
    <source>
        <dbReference type="PROSITE" id="PS51980"/>
    </source>
</evidence>
<feature type="compositionally biased region" description="Polar residues" evidence="8">
    <location>
        <begin position="396"/>
        <end position="406"/>
    </location>
</feature>
<feature type="region of interest" description="Disordered" evidence="8">
    <location>
        <begin position="1520"/>
        <end position="1599"/>
    </location>
</feature>
<dbReference type="PROSITE" id="PS00383">
    <property type="entry name" value="TYR_PHOSPHATASE_1"/>
    <property type="match status" value="1"/>
</dbReference>
<dbReference type="InterPro" id="IPR031176">
    <property type="entry name" value="ELL/occludin"/>
</dbReference>
<feature type="region of interest" description="Disordered" evidence="8">
    <location>
        <begin position="672"/>
        <end position="711"/>
    </location>
</feature>
<dbReference type="Gene3D" id="1.10.10.2670">
    <property type="entry name" value="E3 ubiquitin-protein ligase"/>
    <property type="match status" value="1"/>
</dbReference>
<feature type="domain" description="Tyrosine specific protein phosphatases" evidence="11">
    <location>
        <begin position="1195"/>
        <end position="1269"/>
    </location>
</feature>
<evidence type="ECO:0000256" key="5">
    <source>
        <dbReference type="ARBA" id="ARBA00023242"/>
    </source>
</evidence>
<dbReference type="InterPro" id="IPR000242">
    <property type="entry name" value="PTP_cat"/>
</dbReference>
<dbReference type="InterPro" id="IPR036390">
    <property type="entry name" value="WH_DNA-bd_sf"/>
</dbReference>
<name>A0ABD3VZT1_SINWO</name>
<dbReference type="InterPro" id="IPR042065">
    <property type="entry name" value="E3_ELL-like"/>
</dbReference>
<dbReference type="GO" id="GO:0005634">
    <property type="term" value="C:nucleus"/>
    <property type="evidence" value="ECO:0007669"/>
    <property type="project" value="UniProtKB-SubCell"/>
</dbReference>
<feature type="region of interest" description="Disordered" evidence="8">
    <location>
        <begin position="178"/>
        <end position="216"/>
    </location>
</feature>
<keyword evidence="14" id="KW-1185">Reference proteome</keyword>
<dbReference type="SMART" id="SM00404">
    <property type="entry name" value="PTPc_motif"/>
    <property type="match status" value="1"/>
</dbReference>
<dbReference type="SUPFAM" id="SSF52799">
    <property type="entry name" value="(Phosphotyrosine protein) phosphatases II"/>
    <property type="match status" value="1"/>
</dbReference>
<dbReference type="Pfam" id="PF07303">
    <property type="entry name" value="Occludin_ELL"/>
    <property type="match status" value="1"/>
</dbReference>
<dbReference type="Pfam" id="PF10390">
    <property type="entry name" value="ELL"/>
    <property type="match status" value="1"/>
</dbReference>
<keyword evidence="7" id="KW-0175">Coiled coil</keyword>
<feature type="region of interest" description="Disordered" evidence="8">
    <location>
        <begin position="339"/>
        <end position="360"/>
    </location>
</feature>
<feature type="region of interest" description="Disordered" evidence="8">
    <location>
        <begin position="59"/>
        <end position="108"/>
    </location>
</feature>
<dbReference type="InterPro" id="IPR019464">
    <property type="entry name" value="ELL_N"/>
</dbReference>
<accession>A0ABD3VZT1</accession>
<feature type="compositionally biased region" description="Basic and acidic residues" evidence="8">
    <location>
        <begin position="99"/>
        <end position="108"/>
    </location>
</feature>
<proteinExistence type="inferred from homology"/>
<keyword evidence="3" id="KW-0805">Transcription regulation</keyword>
<feature type="compositionally biased region" description="Basic and acidic residues" evidence="8">
    <location>
        <begin position="120"/>
        <end position="129"/>
    </location>
</feature>
<feature type="region of interest" description="Disordered" evidence="8">
    <location>
        <begin position="1688"/>
        <end position="1770"/>
    </location>
</feature>
<comment type="similarity">
    <text evidence="2 6">Belongs to the ELL/occludin family.</text>
</comment>
<feature type="coiled-coil region" evidence="7">
    <location>
        <begin position="1808"/>
        <end position="1838"/>
    </location>
</feature>
<feature type="compositionally biased region" description="Low complexity" evidence="8">
    <location>
        <begin position="1691"/>
        <end position="1715"/>
    </location>
</feature>
<feature type="compositionally biased region" description="Basic and acidic residues" evidence="8">
    <location>
        <begin position="1735"/>
        <end position="1745"/>
    </location>
</feature>
<keyword evidence="4" id="KW-0804">Transcription</keyword>
<feature type="compositionally biased region" description="Basic and acidic residues" evidence="8">
    <location>
        <begin position="409"/>
        <end position="432"/>
    </location>
</feature>
<dbReference type="PROSITE" id="PS50055">
    <property type="entry name" value="TYR_PHOSPHATASE_PTP"/>
    <property type="match status" value="1"/>
</dbReference>
<gene>
    <name evidence="13" type="ORF">ACJMK2_044332</name>
</gene>
<evidence type="ECO:0000313" key="13">
    <source>
        <dbReference type="EMBL" id="KAL3867102.1"/>
    </source>
</evidence>
<feature type="region of interest" description="Disordered" evidence="8">
    <location>
        <begin position="120"/>
        <end position="139"/>
    </location>
</feature>
<reference evidence="13 14" key="1">
    <citation type="submission" date="2024-11" db="EMBL/GenBank/DDBJ databases">
        <title>Chromosome-level genome assembly of the freshwater bivalve Anodonta woodiana.</title>
        <authorList>
            <person name="Chen X."/>
        </authorList>
    </citation>
    <scope>NUCLEOTIDE SEQUENCE [LARGE SCALE GENOMIC DNA]</scope>
    <source>
        <strain evidence="13">MN2024</strain>
        <tissue evidence="13">Gills</tissue>
    </source>
</reference>
<feature type="compositionally biased region" description="Polar residues" evidence="8">
    <location>
        <begin position="697"/>
        <end position="707"/>
    </location>
</feature>
<keyword evidence="5" id="KW-0539">Nucleus</keyword>
<dbReference type="InterPro" id="IPR010844">
    <property type="entry name" value="Occludin_ELL"/>
</dbReference>
<dbReference type="Gene3D" id="6.10.140.340">
    <property type="match status" value="1"/>
</dbReference>
<evidence type="ECO:0000256" key="6">
    <source>
        <dbReference type="PROSITE-ProRule" id="PRU01324"/>
    </source>
</evidence>